<evidence type="ECO:0000313" key="3">
    <source>
        <dbReference type="EMBL" id="GGK48259.1"/>
    </source>
</evidence>
<evidence type="ECO:0000313" key="4">
    <source>
        <dbReference type="Proteomes" id="UP000637788"/>
    </source>
</evidence>
<organism evidence="3 4">
    <name type="scientific">Streptomyces flaveus</name>
    <dbReference type="NCBI Taxonomy" id="66370"/>
    <lineage>
        <taxon>Bacteria</taxon>
        <taxon>Bacillati</taxon>
        <taxon>Actinomycetota</taxon>
        <taxon>Actinomycetes</taxon>
        <taxon>Kitasatosporales</taxon>
        <taxon>Streptomycetaceae</taxon>
        <taxon>Streptomyces</taxon>
        <taxon>Streptomyces aurantiacus group</taxon>
    </lineage>
</organism>
<reference evidence="3" key="2">
    <citation type="submission" date="2020-09" db="EMBL/GenBank/DDBJ databases">
        <authorList>
            <person name="Sun Q."/>
            <person name="Ohkuma M."/>
        </authorList>
    </citation>
    <scope>NUCLEOTIDE SEQUENCE</scope>
    <source>
        <strain evidence="3">JCM 3035</strain>
    </source>
</reference>
<proteinExistence type="predicted"/>
<dbReference type="EMBL" id="BMPQ01000001">
    <property type="protein sequence ID" value="GGK48259.1"/>
    <property type="molecule type" value="Genomic_DNA"/>
</dbReference>
<evidence type="ECO:0000259" key="2">
    <source>
        <dbReference type="Pfam" id="PF10756"/>
    </source>
</evidence>
<keyword evidence="4" id="KW-1185">Reference proteome</keyword>
<name>A0A917V7R9_9ACTN</name>
<dbReference type="InterPro" id="IPR019692">
    <property type="entry name" value="CFP-6_PH"/>
</dbReference>
<evidence type="ECO:0000256" key="1">
    <source>
        <dbReference type="SAM" id="Phobius"/>
    </source>
</evidence>
<feature type="transmembrane region" description="Helical" evidence="1">
    <location>
        <begin position="107"/>
        <end position="125"/>
    </location>
</feature>
<keyword evidence="1" id="KW-0472">Membrane</keyword>
<keyword evidence="1" id="KW-0812">Transmembrane</keyword>
<keyword evidence="1" id="KW-1133">Transmembrane helix</keyword>
<protein>
    <recommendedName>
        <fullName evidence="2">Low molecular weight protein antigen 6 PH domain-containing protein</fullName>
    </recommendedName>
</protein>
<reference evidence="3" key="1">
    <citation type="journal article" date="2014" name="Int. J. Syst. Evol. Microbiol.">
        <title>Complete genome sequence of Corynebacterium casei LMG S-19264T (=DSM 44701T), isolated from a smear-ripened cheese.</title>
        <authorList>
            <consortium name="US DOE Joint Genome Institute (JGI-PGF)"/>
            <person name="Walter F."/>
            <person name="Albersmeier A."/>
            <person name="Kalinowski J."/>
            <person name="Ruckert C."/>
        </authorList>
    </citation>
    <scope>NUCLEOTIDE SEQUENCE</scope>
    <source>
        <strain evidence="3">JCM 3035</strain>
    </source>
</reference>
<feature type="domain" description="Low molecular weight protein antigen 6 PH" evidence="2">
    <location>
        <begin position="133"/>
        <end position="188"/>
    </location>
</feature>
<comment type="caution">
    <text evidence="3">The sequence shown here is derived from an EMBL/GenBank/DDBJ whole genome shotgun (WGS) entry which is preliminary data.</text>
</comment>
<accession>A0A917V7R9</accession>
<feature type="transmembrane region" description="Helical" evidence="1">
    <location>
        <begin position="79"/>
        <end position="101"/>
    </location>
</feature>
<dbReference type="Pfam" id="PF10756">
    <property type="entry name" value="bPH_6"/>
    <property type="match status" value="1"/>
</dbReference>
<gene>
    <name evidence="3" type="ORF">GCM10010094_05540</name>
</gene>
<dbReference type="Proteomes" id="UP000637788">
    <property type="component" value="Unassembled WGS sequence"/>
</dbReference>
<dbReference type="AlphaFoldDB" id="A0A917V7R9"/>
<sequence length="224" mass="24895">MRESPDAGAYVRGLGDAEWAGPACMSMSGRCYHPQSFTSRQQWPQAGRGPGARGLPWRAMTNESPFRTYRAGPATRRMYAVWLYFGLSSSIGLLAQLFLLVEYGYGSPWILVNVAVVASMAFFYASAKRDATITTPDHIEIRALFGGTEQIAWEDIEEIETRGSTKKAQAVVIHIPGRHISLPHVNSRDIDSFPEEVQLLRELWESRRGPDWTPPPHGEGTATS</sequence>